<sequence length="39" mass="4706">MRDMPQEWVLERESDEKRYVKSWTNKCAPVIGHVCYFSS</sequence>
<dbReference type="EMBL" id="MCFK01007627">
    <property type="protein sequence ID" value="RKF57172.1"/>
    <property type="molecule type" value="Genomic_DNA"/>
</dbReference>
<comment type="caution">
    <text evidence="1">The sequence shown here is derived from an EMBL/GenBank/DDBJ whole genome shotgun (WGS) entry which is preliminary data.</text>
</comment>
<name>A0A420HI72_9PEZI</name>
<protein>
    <submittedName>
        <fullName evidence="1">Uncharacterized protein</fullName>
    </submittedName>
</protein>
<evidence type="ECO:0000313" key="1">
    <source>
        <dbReference type="EMBL" id="RKF57172.1"/>
    </source>
</evidence>
<organism evidence="1 2">
    <name type="scientific">Erysiphe neolycopersici</name>
    <dbReference type="NCBI Taxonomy" id="212602"/>
    <lineage>
        <taxon>Eukaryota</taxon>
        <taxon>Fungi</taxon>
        <taxon>Dikarya</taxon>
        <taxon>Ascomycota</taxon>
        <taxon>Pezizomycotina</taxon>
        <taxon>Leotiomycetes</taxon>
        <taxon>Erysiphales</taxon>
        <taxon>Erysiphaceae</taxon>
        <taxon>Erysiphe</taxon>
    </lineage>
</organism>
<evidence type="ECO:0000313" key="2">
    <source>
        <dbReference type="Proteomes" id="UP000286134"/>
    </source>
</evidence>
<gene>
    <name evidence="1" type="ORF">OnM2_076039</name>
</gene>
<dbReference type="AlphaFoldDB" id="A0A420HI72"/>
<accession>A0A420HI72</accession>
<reference evidence="1 2" key="1">
    <citation type="journal article" date="2018" name="BMC Genomics">
        <title>Comparative genome analyses reveal sequence features reflecting distinct modes of host-adaptation between dicot and monocot powdery mildew.</title>
        <authorList>
            <person name="Wu Y."/>
            <person name="Ma X."/>
            <person name="Pan Z."/>
            <person name="Kale S.D."/>
            <person name="Song Y."/>
            <person name="King H."/>
            <person name="Zhang Q."/>
            <person name="Presley C."/>
            <person name="Deng X."/>
            <person name="Wei C.I."/>
            <person name="Xiao S."/>
        </authorList>
    </citation>
    <scope>NUCLEOTIDE SEQUENCE [LARGE SCALE GENOMIC DNA]</scope>
    <source>
        <strain evidence="1">UMSG2</strain>
    </source>
</reference>
<dbReference type="Proteomes" id="UP000286134">
    <property type="component" value="Unassembled WGS sequence"/>
</dbReference>
<proteinExistence type="predicted"/>
<keyword evidence="2" id="KW-1185">Reference proteome</keyword>